<dbReference type="InterPro" id="IPR008258">
    <property type="entry name" value="Transglycosylase_SLT_dom_1"/>
</dbReference>
<evidence type="ECO:0000259" key="16">
    <source>
        <dbReference type="Pfam" id="PF01551"/>
    </source>
</evidence>
<evidence type="ECO:0000256" key="9">
    <source>
        <dbReference type="ARBA" id="ARBA00023049"/>
    </source>
</evidence>
<feature type="region of interest" description="Disordered" evidence="13">
    <location>
        <begin position="1989"/>
        <end position="2014"/>
    </location>
</feature>
<dbReference type="InterPro" id="IPR023346">
    <property type="entry name" value="Lysozyme-like_dom_sf"/>
</dbReference>
<feature type="transmembrane region" description="Helical" evidence="14">
    <location>
        <begin position="1080"/>
        <end position="1103"/>
    </location>
</feature>
<accession>A0ABS3L096</accession>
<dbReference type="InterPro" id="IPR011055">
    <property type="entry name" value="Dup_hybrid_motif"/>
</dbReference>
<feature type="coiled-coil region" evidence="12">
    <location>
        <begin position="393"/>
        <end position="462"/>
    </location>
</feature>
<keyword evidence="19" id="KW-1185">Reference proteome</keyword>
<comment type="caution">
    <text evidence="18">The sequence shown here is derived from an EMBL/GenBank/DDBJ whole genome shotgun (WGS) entry which is preliminary data.</text>
</comment>
<keyword evidence="14" id="KW-0472">Membrane</keyword>
<gene>
    <name evidence="18" type="ORF">J3T88_06445</name>
</gene>
<feature type="coiled-coil region" evidence="12">
    <location>
        <begin position="281"/>
        <end position="350"/>
    </location>
</feature>
<evidence type="ECO:0000256" key="11">
    <source>
        <dbReference type="ARBA" id="ARBA00032268"/>
    </source>
</evidence>
<dbReference type="EMBL" id="JAFNLT010000004">
    <property type="protein sequence ID" value="MBO1226965.1"/>
    <property type="molecule type" value="Genomic_DNA"/>
</dbReference>
<feature type="domain" description="Transglycosylase SLT" evidence="15">
    <location>
        <begin position="1873"/>
        <end position="1931"/>
    </location>
</feature>
<evidence type="ECO:0000256" key="8">
    <source>
        <dbReference type="ARBA" id="ARBA00022612"/>
    </source>
</evidence>
<sequence>MADFKGMSILMNMRDVGIDRTLKQIKGQFKTLGSEMKRSTADFQHSEKSMQTFNQRTKELNKAIGVTENSMKDISNQLKKMTMEEQRTSAEAEKLRQEYSKQNKALNMYKRQLTSTENEMKNFNTSNKRAVFSMEKINSVLGTMRKQLNIANTSFQNSSKSVKSYENYLKQLNVVISKHQNTIKVLEGRYKQVVKEQGEMSHEAINLKQKIQQEKQSLAELNSQYKQTSAEAKRFSFEQKSATQSMSQIRQKISQVSQSLQISASKFKMSGQTAQAYKARISELNNGMKQQQLIVQNLSRQYDYAKKQYGSTSAEAQKLNAKLVEERVKLKDLSGQLKQTTEAHNRLQMEQQQGISSMSQIRQKMSSFNDTLSLSRSNLTRAGESVRAYKQHLDTLNTNMSQQRTVLRELTTQYNFMAQSQGKNSAEARELSSAITQQKIRMNELETEIQQTSNSYKQLSIQQKNAQALSATGFGRAMQTVNKYDDSIRNVGMSMRSVGTSSLIYMTMPAVAAMGGAIKSSVEWEQALAGVAKTTDMTGKELQGMGSEITAMSNKMPFAATEIAGVAEAAGQLGVKKSEITDFTETMMNMSVATNLTADEAATEFARFANAAGMPIEDVDRLGAAVVNLGNTTATTEAEIVEMGQRLAGAGAQAGFSADEIMSISAAMSSVGINAEAGGTAMTQIFNKITKATADGGATLDNFAKVAGMSAEQFSSTWEDNPTKALAAFVKGLGDTEGGAKGVLRALEDVGIKGIREADTIRRMSNNHKILDEALKTGAEGWKENTALTDEAAIRYETMGSKLSILRNTFVNFLRTVGDAVAPAVIKLSDILTGLFEKLQHTSKGTRIAIAVFAGLAAIIPPLLISGGLLLVLLSNMAKSMIFLGSLSKGGGILAGLKVAFSSLLGPIGQVVTKIPLIGPALGALSGPIGWITLALVGIGTALVVAYKKSETFRNIVNGALSAVITGFKALWSGVMSVITPIGQAIAQFGGEIASTFSKFWQQDGPMLTQAFRNILAVAAPIFRSLGTVVRTVFNGIRTVITTVLSTLWPIISPIILALRSQFTIAFSFIKNTVVNVFNLIKGVISGVLNVVLGIVKIFGGLLTGNWSAVWQGILMIVKGILNVILSVGRFVLNQFLNVVKFVMASVRNAFTNGITIAKNIVIGALKIMLAIAKGILNGLLAFVKFIWTSIKTATSVLWNAIKFAVLTPVRALYQGSIKLFNNLRSGTINIFNAVKNFALKVWTLIKNRVIANAKLLWAGVKATFNLLKKGVSAIFNSVKNFVIKLWTNIKNRVVNLARALWAGVKAFWNNLKTGTRVIFNAVKSFLLSVWTNIKNRIINLVKSLWNNVRNTFNALRKGVSNIFNAVKNLAIKIWSNIKSRVTNYARSLWNGVRNTFSSLRKGVSSIFNSVKNNAINVWNTIKSKLTGIATNIWNSVKNTFNNMKNGLKGIIDKIKGFVNGMVDSVKKGLNKLIDGVNWVGNKLGMKKLPKIKLHTGTEHTTTQNVITNGKINRDTFATVGDKGRGNGPGGFRHETIKYPNGKMALTPNKDTTAFLPKGSSVLNGAQTHSMLSGLPKFASGTLSNKKPKKKKEGDNFFGDVATGLKAGAKVATGKVVDGGKAVVNKTLETAAKGKKWMSEKIGDVMDWIDKPGKLLDKVLEGIGLNLNGFGISKAAELPFDMMKGMFSKLKKAAIDTFTSWMSDAAEGDGGYIDLSKGINFPFSPNGKAPGYPFAGPHMGVDINYIYDKLYSVLAGKATARKGWNGGFGNMVDIVKGNTKVIYGHMSKHAFSGSKNVKPGDYLGVSGNTGRSSGPHLHFEVQKNGTPIDPLKWLKANDGGGKGGKYKSTVKKALTMAGLPTSGKYVNAWMKQIQTESTGNPKAKNPSGASGLVQVKPATFAANKLPGYGNIWKPLDNLIAGMRYAKGRYGTKGMLKQIGHGLPYATGGLIKSAGWYNIAEAGYPEWVIPTDPNRQSDAMKLLALAAQDIDSKNKRNKRPNQMRTPSTGYNDTQNSGLEQKMDVLISLMSKLVQSNDTIANKETEINLDGKLLNKNNNEQQALTAMTQLMRG</sequence>
<dbReference type="Proteomes" id="UP000664081">
    <property type="component" value="Unassembled WGS sequence"/>
</dbReference>
<dbReference type="EC" id="3.4.24.75" evidence="6"/>
<reference evidence="18 19" key="1">
    <citation type="submission" date="2021-03" db="EMBL/GenBank/DDBJ databases">
        <title>Staphylococci and Mammaliicocci in bats.</title>
        <authorList>
            <person name="Fountain K."/>
        </authorList>
    </citation>
    <scope>NUCLEOTIDE SEQUENCE [LARGE SCALE GENOMIC DNA]</scope>
    <source>
        <strain evidence="18 19">18_1_E_SW</strain>
    </source>
</reference>
<evidence type="ECO:0000256" key="14">
    <source>
        <dbReference type="SAM" id="Phobius"/>
    </source>
</evidence>
<feature type="transmembrane region" description="Helical" evidence="14">
    <location>
        <begin position="1168"/>
        <end position="1188"/>
    </location>
</feature>
<dbReference type="CDD" id="cd12797">
    <property type="entry name" value="M23_peptidase"/>
    <property type="match status" value="1"/>
</dbReference>
<feature type="domain" description="Phage tail tape measure protein" evidence="17">
    <location>
        <begin position="548"/>
        <end position="736"/>
    </location>
</feature>
<feature type="transmembrane region" description="Helical" evidence="14">
    <location>
        <begin position="921"/>
        <end position="947"/>
    </location>
</feature>
<dbReference type="InterPro" id="IPR016047">
    <property type="entry name" value="M23ase_b-sheet_dom"/>
</dbReference>
<evidence type="ECO:0000256" key="3">
    <source>
        <dbReference type="ARBA" id="ARBA00003270"/>
    </source>
</evidence>
<dbReference type="SUPFAM" id="SSF51261">
    <property type="entry name" value="Duplicated hybrid motif"/>
    <property type="match status" value="1"/>
</dbReference>
<keyword evidence="9" id="KW-0378">Hydrolase</keyword>
<dbReference type="InterPro" id="IPR010090">
    <property type="entry name" value="Phage_tape_meas"/>
</dbReference>
<feature type="transmembrane region" description="Helical" evidence="14">
    <location>
        <begin position="848"/>
        <end position="874"/>
    </location>
</feature>
<proteinExistence type="inferred from homology"/>
<feature type="domain" description="M23ase beta-sheet core" evidence="16">
    <location>
        <begin position="1737"/>
        <end position="1830"/>
    </location>
</feature>
<keyword evidence="8" id="KW-1188">Viral release from host cell</keyword>
<keyword evidence="9" id="KW-0482">Metalloprotease</keyword>
<evidence type="ECO:0000313" key="19">
    <source>
        <dbReference type="Proteomes" id="UP000664081"/>
    </source>
</evidence>
<dbReference type="RefSeq" id="WP_207572598.1">
    <property type="nucleotide sequence ID" value="NZ_JAFNLQ010000014.1"/>
</dbReference>
<evidence type="ECO:0000256" key="12">
    <source>
        <dbReference type="SAM" id="Coils"/>
    </source>
</evidence>
<evidence type="ECO:0000256" key="7">
    <source>
        <dbReference type="ARBA" id="ARBA00014134"/>
    </source>
</evidence>
<evidence type="ECO:0000256" key="10">
    <source>
        <dbReference type="ARBA" id="ARBA00023295"/>
    </source>
</evidence>
<comment type="similarity">
    <text evidence="5">Belongs to the peptidase M23B family.</text>
</comment>
<feature type="transmembrane region" description="Helical" evidence="14">
    <location>
        <begin position="1109"/>
        <end position="1133"/>
    </location>
</feature>
<dbReference type="NCBIfam" id="TIGR01760">
    <property type="entry name" value="tape_meas_TP901"/>
    <property type="match status" value="1"/>
</dbReference>
<dbReference type="Gene3D" id="1.10.530.10">
    <property type="match status" value="1"/>
</dbReference>
<feature type="coiled-coil region" evidence="12">
    <location>
        <begin position="78"/>
        <end position="126"/>
    </location>
</feature>
<dbReference type="SUPFAM" id="SSF53955">
    <property type="entry name" value="Lysozyme-like"/>
    <property type="match status" value="1"/>
</dbReference>
<evidence type="ECO:0000313" key="18">
    <source>
        <dbReference type="EMBL" id="MBO1226965.1"/>
    </source>
</evidence>
<comment type="catalytic activity">
    <reaction evidence="1">
        <text>Hydrolysis of the -Gly-|-Gly- bond in the pentaglycine inter-peptide link joining staphylococcal cell wall peptidoglycans.</text>
        <dbReference type="EC" id="3.4.24.75"/>
    </reaction>
</comment>
<comment type="function">
    <text evidence="3">Is able to cleave peptidoglycan.</text>
</comment>
<keyword evidence="14" id="KW-1133">Transmembrane helix</keyword>
<feature type="compositionally biased region" description="Polar residues" evidence="13">
    <location>
        <begin position="2001"/>
        <end position="2014"/>
    </location>
</feature>
<feature type="transmembrane region" description="Helical" evidence="14">
    <location>
        <begin position="1040"/>
        <end position="1059"/>
    </location>
</feature>
<dbReference type="Gene3D" id="1.20.120.20">
    <property type="entry name" value="Apolipoprotein"/>
    <property type="match status" value="2"/>
</dbReference>
<evidence type="ECO:0000256" key="5">
    <source>
        <dbReference type="ARBA" id="ARBA00006646"/>
    </source>
</evidence>
<dbReference type="PANTHER" id="PTHR37813">
    <property type="entry name" value="FELS-2 PROPHAGE PROTEIN"/>
    <property type="match status" value="1"/>
</dbReference>
<dbReference type="CDD" id="cd13402">
    <property type="entry name" value="LT_TF-like"/>
    <property type="match status" value="1"/>
</dbReference>
<keyword evidence="14" id="KW-0812">Transmembrane</keyword>
<dbReference type="Gene3D" id="2.70.70.10">
    <property type="entry name" value="Glucose Permease (Domain IIA)"/>
    <property type="match status" value="1"/>
</dbReference>
<organism evidence="18 19">
    <name type="scientific">Staphylococcus nepalensis</name>
    <dbReference type="NCBI Taxonomy" id="214473"/>
    <lineage>
        <taxon>Bacteria</taxon>
        <taxon>Bacillati</taxon>
        <taxon>Bacillota</taxon>
        <taxon>Bacilli</taxon>
        <taxon>Bacillales</taxon>
        <taxon>Staphylococcaceae</taxon>
        <taxon>Staphylococcus</taxon>
    </lineage>
</organism>
<evidence type="ECO:0000256" key="1">
    <source>
        <dbReference type="ARBA" id="ARBA00001667"/>
    </source>
</evidence>
<evidence type="ECO:0000259" key="15">
    <source>
        <dbReference type="Pfam" id="PF01464"/>
    </source>
</evidence>
<evidence type="ECO:0000256" key="6">
    <source>
        <dbReference type="ARBA" id="ARBA00012322"/>
    </source>
</evidence>
<dbReference type="Pfam" id="PF01551">
    <property type="entry name" value="Peptidase_M23"/>
    <property type="match status" value="1"/>
</dbReference>
<dbReference type="Pfam" id="PF01464">
    <property type="entry name" value="SLT"/>
    <property type="match status" value="1"/>
</dbReference>
<keyword evidence="10" id="KW-0326">Glycosidase</keyword>
<dbReference type="Pfam" id="PF10145">
    <property type="entry name" value="PhageMin_Tail"/>
    <property type="match status" value="1"/>
</dbReference>
<evidence type="ECO:0000256" key="13">
    <source>
        <dbReference type="SAM" id="MobiDB-lite"/>
    </source>
</evidence>
<dbReference type="PANTHER" id="PTHR37813:SF1">
    <property type="entry name" value="FELS-2 PROPHAGE PROTEIN"/>
    <property type="match status" value="1"/>
</dbReference>
<comment type="similarity">
    <text evidence="4">Belongs to the transglycosylase family. IsaA subfamily.</text>
</comment>
<feature type="coiled-coil region" evidence="12">
    <location>
        <begin position="169"/>
        <end position="231"/>
    </location>
</feature>
<comment type="cofactor">
    <cofactor evidence="2">
        <name>Zn(2+)</name>
        <dbReference type="ChEBI" id="CHEBI:29105"/>
    </cofactor>
</comment>
<dbReference type="SUPFAM" id="SSF57997">
    <property type="entry name" value="Tropomyosin"/>
    <property type="match status" value="1"/>
</dbReference>
<protein>
    <recommendedName>
        <fullName evidence="7">Probable transglycosylase IsaA</fullName>
        <ecNumber evidence="6">3.4.24.75</ecNumber>
    </recommendedName>
    <alternativeName>
        <fullName evidence="11">Immunodominant staphylococcal antigen A</fullName>
    </alternativeName>
</protein>
<name>A0ABS3L096_9STAP</name>
<keyword evidence="12" id="KW-0175">Coiled coil</keyword>
<evidence type="ECO:0000256" key="2">
    <source>
        <dbReference type="ARBA" id="ARBA00001947"/>
    </source>
</evidence>
<keyword evidence="9" id="KW-0645">Protease</keyword>
<evidence type="ECO:0000256" key="4">
    <source>
        <dbReference type="ARBA" id="ARBA00006406"/>
    </source>
</evidence>
<evidence type="ECO:0000259" key="17">
    <source>
        <dbReference type="Pfam" id="PF10145"/>
    </source>
</evidence>